<dbReference type="InterPro" id="IPR029058">
    <property type="entry name" value="AB_hydrolase_fold"/>
</dbReference>
<keyword evidence="3" id="KW-0064">Aspartyl protease</keyword>
<dbReference type="InterPro" id="IPR056924">
    <property type="entry name" value="SH3_Tf2-1"/>
</dbReference>
<dbReference type="GO" id="GO:0003677">
    <property type="term" value="F:DNA binding"/>
    <property type="evidence" value="ECO:0007669"/>
    <property type="project" value="UniProtKB-KW"/>
</dbReference>
<dbReference type="Pfam" id="PF17919">
    <property type="entry name" value="RT_RNaseH_2"/>
    <property type="match status" value="1"/>
</dbReference>
<dbReference type="GO" id="GO:0003887">
    <property type="term" value="F:DNA-directed DNA polymerase activity"/>
    <property type="evidence" value="ECO:0007669"/>
    <property type="project" value="UniProtKB-KW"/>
</dbReference>
<gene>
    <name evidence="14" type="ORF">Tci_050816</name>
</gene>
<keyword evidence="7" id="KW-0695">RNA-directed DNA polymerase</keyword>
<dbReference type="GO" id="GO:0006508">
    <property type="term" value="P:proteolysis"/>
    <property type="evidence" value="ECO:0007669"/>
    <property type="project" value="UniProtKB-KW"/>
</dbReference>
<protein>
    <recommendedName>
        <fullName evidence="13">Integrase catalytic domain-containing protein</fullName>
    </recommendedName>
</protein>
<dbReference type="InterPro" id="IPR036397">
    <property type="entry name" value="RNaseH_sf"/>
</dbReference>
<keyword evidence="10" id="KW-0233">DNA recombination</keyword>
<dbReference type="InterPro" id="IPR050951">
    <property type="entry name" value="Retrovirus_Pol_polyprotein"/>
</dbReference>
<keyword evidence="2" id="KW-0479">Metal-binding</keyword>
<dbReference type="GO" id="GO:0015074">
    <property type="term" value="P:DNA integration"/>
    <property type="evidence" value="ECO:0007669"/>
    <property type="project" value="UniProtKB-KW"/>
</dbReference>
<dbReference type="InterPro" id="IPR043502">
    <property type="entry name" value="DNA/RNA_pol_sf"/>
</dbReference>
<dbReference type="SUPFAM" id="SSF53098">
    <property type="entry name" value="Ribonuclease H-like"/>
    <property type="match status" value="1"/>
</dbReference>
<feature type="domain" description="Integrase catalytic" evidence="13">
    <location>
        <begin position="1077"/>
        <end position="1241"/>
    </location>
</feature>
<keyword evidence="11" id="KW-0511">Multifunctional enzyme</keyword>
<dbReference type="Gene3D" id="3.30.420.10">
    <property type="entry name" value="Ribonuclease H-like superfamily/Ribonuclease H"/>
    <property type="match status" value="1"/>
</dbReference>
<keyword evidence="8" id="KW-0239">DNA-directed DNA polymerase</keyword>
<evidence type="ECO:0000259" key="13">
    <source>
        <dbReference type="PROSITE" id="PS50994"/>
    </source>
</evidence>
<dbReference type="Gene3D" id="1.10.340.70">
    <property type="match status" value="1"/>
</dbReference>
<dbReference type="GO" id="GO:0003964">
    <property type="term" value="F:RNA-directed DNA polymerase activity"/>
    <property type="evidence" value="ECO:0007669"/>
    <property type="project" value="UniProtKB-KW"/>
</dbReference>
<dbReference type="InterPro" id="IPR041577">
    <property type="entry name" value="RT_RNaseH_2"/>
</dbReference>
<evidence type="ECO:0000256" key="5">
    <source>
        <dbReference type="ARBA" id="ARBA00022842"/>
    </source>
</evidence>
<dbReference type="Gene3D" id="3.30.70.270">
    <property type="match status" value="2"/>
</dbReference>
<evidence type="ECO:0000256" key="8">
    <source>
        <dbReference type="ARBA" id="ARBA00022932"/>
    </source>
</evidence>
<dbReference type="EMBL" id="BKCJ010007753">
    <property type="protein sequence ID" value="GEU78838.1"/>
    <property type="molecule type" value="Genomic_DNA"/>
</dbReference>
<dbReference type="PANTHER" id="PTHR37984">
    <property type="entry name" value="PROTEIN CBG26694"/>
    <property type="match status" value="1"/>
</dbReference>
<keyword evidence="5" id="KW-0460">Magnesium</keyword>
<evidence type="ECO:0000256" key="12">
    <source>
        <dbReference type="SAM" id="MobiDB-lite"/>
    </source>
</evidence>
<dbReference type="CDD" id="cd09274">
    <property type="entry name" value="RNase_HI_RT_Ty3"/>
    <property type="match status" value="1"/>
</dbReference>
<dbReference type="GO" id="GO:0006310">
    <property type="term" value="P:DNA recombination"/>
    <property type="evidence" value="ECO:0007669"/>
    <property type="project" value="UniProtKB-KW"/>
</dbReference>
<reference evidence="14" key="1">
    <citation type="journal article" date="2019" name="Sci. Rep.">
        <title>Draft genome of Tanacetum cinerariifolium, the natural source of mosquito coil.</title>
        <authorList>
            <person name="Yamashiro T."/>
            <person name="Shiraishi A."/>
            <person name="Satake H."/>
            <person name="Nakayama K."/>
        </authorList>
    </citation>
    <scope>NUCLEOTIDE SEQUENCE</scope>
</reference>
<evidence type="ECO:0000256" key="10">
    <source>
        <dbReference type="ARBA" id="ARBA00023172"/>
    </source>
</evidence>
<keyword evidence="1" id="KW-0645">Protease</keyword>
<evidence type="ECO:0000256" key="7">
    <source>
        <dbReference type="ARBA" id="ARBA00022918"/>
    </source>
</evidence>
<evidence type="ECO:0000256" key="1">
    <source>
        <dbReference type="ARBA" id="ARBA00022670"/>
    </source>
</evidence>
<dbReference type="GO" id="GO:0004190">
    <property type="term" value="F:aspartic-type endopeptidase activity"/>
    <property type="evidence" value="ECO:0007669"/>
    <property type="project" value="UniProtKB-KW"/>
</dbReference>
<dbReference type="InterPro" id="IPR003140">
    <property type="entry name" value="PLipase/COase/thioEstase"/>
</dbReference>
<dbReference type="InterPro" id="IPR012337">
    <property type="entry name" value="RNaseH-like_sf"/>
</dbReference>
<keyword evidence="8" id="KW-0808">Transferase</keyword>
<dbReference type="InterPro" id="IPR001584">
    <property type="entry name" value="Integrase_cat-core"/>
</dbReference>
<evidence type="ECO:0000256" key="9">
    <source>
        <dbReference type="ARBA" id="ARBA00023125"/>
    </source>
</evidence>
<dbReference type="SUPFAM" id="SSF56672">
    <property type="entry name" value="DNA/RNA polymerases"/>
    <property type="match status" value="1"/>
</dbReference>
<feature type="compositionally biased region" description="Polar residues" evidence="12">
    <location>
        <begin position="459"/>
        <end position="470"/>
    </location>
</feature>
<dbReference type="InterPro" id="IPR041588">
    <property type="entry name" value="Integrase_H2C2"/>
</dbReference>
<comment type="caution">
    <text evidence="14">The sequence shown here is derived from an EMBL/GenBank/DDBJ whole genome shotgun (WGS) entry which is preliminary data.</text>
</comment>
<accession>A0A6L2MXX0</accession>
<sequence>MSFSGPSIGSGGRIARRAFEFGRTYVVKPKGKHQATIVWLHGLGDNGSSWSQLLETLPLPNIKWICPTSPAQPVTLFGGFPSTAWFDVSDLSEDGNQDVEGMDASAAHVLSLLSTEPPNVKLGIGGFSMGAATALYSASCFTHGKFGNGNPYSTHLDAVVGLSGWLPCANDLNKKVEGEVAANRASSLPVLLCHGKADDVIRFRFGEKSAQKLISTGFKNLTFKGYDSLGHYTIPEEMDERLSTQLRYIFEYLELWKWMSGCIVSKLRWPPKVTLGKLLPNARGLGFKPRREGFSSGAKKEWGLSHKAKVRVLHTAKLDVTSLSLVPLPGNESMVHTRSNSDTCNQPPDPVSVQLAAIAMKLESIDALQKDVATLKSQSQNMDRSSGTVQEYRHEFAKRTSRVSNWPEHCLLGVFFNGLKEELKADVRIQKPRTVYKAVSIALEFESKISHTRYGKGSTWATSSKTNQTEPKGATAVTTSTSSTSKPPLRISDIDRQSRYLKGECYRCGEKYGPGHRCKIGEPKEVAEISLHAILGKPHPKTMKVQDVLVKNLKLNTQAVAPFGVQIKNGDFIRADLVLGIQWLETLNTVQANWKEMFMIFNVEEGKRYKWQSITTGSQMSSSFKYLAIEPDTKPEILDTLQPVVQHYNSVFEVHKSLPPNRSQNHSISLLPNSTPPNIRPYRYPHSQKAETEKQVEELLVAGFIQPSNSPYSSPILLVKKKDNTWRIVLELDIPKTAFRTHSGHYEFKHCSHLEKTLQLLHDHQFFVKLSKCCFGQPKVSFLGHVINGEGVQVEQEKVDVVQSWPIPSNVKEVRRFLGLTSYYRRFVRNYGLIARPLTSLTKKDGFVWSNQALNAFTTLKQALLSTPVLRLPDFSKTFMVECDASSSGVGAILSQEEHPVAYFSKGFSSSNRFKSTYDRELLALVLAVQKWSHYLLGHHFLICTNHYTLKFLLEQRITSTEQHRLLLKLMPYDFSISHRAGKENRGADALSPENPIQLLFFKGRMVILDIPNLKLKLIQEYHTSPAGGHGGFLKTLKRLPLQFYWPKMKEQVKVFVQECLTCQQQKYQSLSPAGLLQPLPIPIRIWEDISMDFIMGLPLSNRFDTILVVVDRLSKYAHFVCLTHPFTTKSVAAIFCKEIVRLHGFPQSIVSDRDVIFLSTFWQELFCLSQTKLQLSTSYHPQTDGQTEVQNRCLEAYLRCFAHEQPTKWSSYLAWTEYYYNTGYHTSTSTTPFSVVYGRDPPSLLPYVGDYAFLKIQPYRQKSLAKRRYEKLSPRFFGPYRVKRAIGPVAYELELPNDAKIHSVFHVSMLKPVHGSFSPDSDSVAPLPITKDWEIDVQPASIVDHRWALEAGQPVLESLVSWNQ</sequence>
<dbReference type="Pfam" id="PF24626">
    <property type="entry name" value="SH3_Tf2-1"/>
    <property type="match status" value="1"/>
</dbReference>
<keyword evidence="8" id="KW-0548">Nucleotidyltransferase</keyword>
<name>A0A6L2MXX0_TANCI</name>
<evidence type="ECO:0000313" key="14">
    <source>
        <dbReference type="EMBL" id="GEU78838.1"/>
    </source>
</evidence>
<organism evidence="14">
    <name type="scientific">Tanacetum cinerariifolium</name>
    <name type="common">Dalmatian daisy</name>
    <name type="synonym">Chrysanthemum cinerariifolium</name>
    <dbReference type="NCBI Taxonomy" id="118510"/>
    <lineage>
        <taxon>Eukaryota</taxon>
        <taxon>Viridiplantae</taxon>
        <taxon>Streptophyta</taxon>
        <taxon>Embryophyta</taxon>
        <taxon>Tracheophyta</taxon>
        <taxon>Spermatophyta</taxon>
        <taxon>Magnoliopsida</taxon>
        <taxon>eudicotyledons</taxon>
        <taxon>Gunneridae</taxon>
        <taxon>Pentapetalae</taxon>
        <taxon>asterids</taxon>
        <taxon>campanulids</taxon>
        <taxon>Asterales</taxon>
        <taxon>Asteraceae</taxon>
        <taxon>Asteroideae</taxon>
        <taxon>Anthemideae</taxon>
        <taxon>Anthemidinae</taxon>
        <taxon>Tanacetum</taxon>
    </lineage>
</organism>
<feature type="region of interest" description="Disordered" evidence="12">
    <location>
        <begin position="456"/>
        <end position="489"/>
    </location>
</feature>
<dbReference type="SUPFAM" id="SSF53474">
    <property type="entry name" value="alpha/beta-Hydrolases"/>
    <property type="match status" value="1"/>
</dbReference>
<keyword evidence="4" id="KW-0378">Hydrolase</keyword>
<evidence type="ECO:0000256" key="3">
    <source>
        <dbReference type="ARBA" id="ARBA00022750"/>
    </source>
</evidence>
<dbReference type="FunFam" id="3.30.70.270:FF:000020">
    <property type="entry name" value="Transposon Tf2-6 polyprotein-like Protein"/>
    <property type="match status" value="1"/>
</dbReference>
<keyword evidence="6" id="KW-0229">DNA integration</keyword>
<dbReference type="PROSITE" id="PS50994">
    <property type="entry name" value="INTEGRASE"/>
    <property type="match status" value="1"/>
</dbReference>
<dbReference type="GO" id="GO:0046872">
    <property type="term" value="F:metal ion binding"/>
    <property type="evidence" value="ECO:0007669"/>
    <property type="project" value="UniProtKB-KW"/>
</dbReference>
<evidence type="ECO:0000256" key="6">
    <source>
        <dbReference type="ARBA" id="ARBA00022908"/>
    </source>
</evidence>
<evidence type="ECO:0000256" key="4">
    <source>
        <dbReference type="ARBA" id="ARBA00022801"/>
    </source>
</evidence>
<dbReference type="PANTHER" id="PTHR37984:SF5">
    <property type="entry name" value="PROTEIN NYNRIN-LIKE"/>
    <property type="match status" value="1"/>
</dbReference>
<dbReference type="Pfam" id="PF02230">
    <property type="entry name" value="Abhydrolase_2"/>
    <property type="match status" value="1"/>
</dbReference>
<dbReference type="Gene3D" id="3.10.10.10">
    <property type="entry name" value="HIV Type 1 Reverse Transcriptase, subunit A, domain 1"/>
    <property type="match status" value="1"/>
</dbReference>
<dbReference type="InterPro" id="IPR043128">
    <property type="entry name" value="Rev_trsase/Diguanyl_cyclase"/>
</dbReference>
<keyword evidence="9" id="KW-0238">DNA-binding</keyword>
<evidence type="ECO:0000256" key="11">
    <source>
        <dbReference type="ARBA" id="ARBA00023268"/>
    </source>
</evidence>
<evidence type="ECO:0000256" key="2">
    <source>
        <dbReference type="ARBA" id="ARBA00022723"/>
    </source>
</evidence>
<proteinExistence type="predicted"/>
<dbReference type="Gene3D" id="3.40.50.1820">
    <property type="entry name" value="alpha/beta hydrolase"/>
    <property type="match status" value="1"/>
</dbReference>
<dbReference type="Pfam" id="PF17921">
    <property type="entry name" value="Integrase_H2C2"/>
    <property type="match status" value="1"/>
</dbReference>